<feature type="compositionally biased region" description="Low complexity" evidence="1">
    <location>
        <begin position="97"/>
        <end position="109"/>
    </location>
</feature>
<proteinExistence type="predicted"/>
<dbReference type="EMBL" id="JAIFTL010000105">
    <property type="protein sequence ID" value="KAG9323352.1"/>
    <property type="molecule type" value="Genomic_DNA"/>
</dbReference>
<feature type="region of interest" description="Disordered" evidence="1">
    <location>
        <begin position="1"/>
        <end position="221"/>
    </location>
</feature>
<feature type="compositionally biased region" description="Basic and acidic residues" evidence="1">
    <location>
        <begin position="155"/>
        <end position="175"/>
    </location>
</feature>
<feature type="compositionally biased region" description="Basic residues" evidence="1">
    <location>
        <begin position="110"/>
        <end position="122"/>
    </location>
</feature>
<organism evidence="2 3">
    <name type="scientific">Mortierella alpina</name>
    <name type="common">Oleaginous fungus</name>
    <name type="synonym">Mortierella renispora</name>
    <dbReference type="NCBI Taxonomy" id="64518"/>
    <lineage>
        <taxon>Eukaryota</taxon>
        <taxon>Fungi</taxon>
        <taxon>Fungi incertae sedis</taxon>
        <taxon>Mucoromycota</taxon>
        <taxon>Mortierellomycotina</taxon>
        <taxon>Mortierellomycetes</taxon>
        <taxon>Mortierellales</taxon>
        <taxon>Mortierellaceae</taxon>
        <taxon>Mortierella</taxon>
    </lineage>
</organism>
<feature type="compositionally biased region" description="Basic and acidic residues" evidence="1">
    <location>
        <begin position="30"/>
        <end position="39"/>
    </location>
</feature>
<accession>A0A9P8A6U9</accession>
<protein>
    <submittedName>
        <fullName evidence="2">Uncharacterized protein</fullName>
    </submittedName>
</protein>
<evidence type="ECO:0000313" key="2">
    <source>
        <dbReference type="EMBL" id="KAG9323352.1"/>
    </source>
</evidence>
<sequence>MESRPASPGSASTASMARLDDSSTSSNSHGSKDSRHEPSHSSSPGLQQPEAVFESRGSLDTLAAAALKPLPEKYGQRHRLPQPQLDQEQEQGHQHQHQQQQPQDQIQQKQHSRLSSHAAHSHKSLESASGTARPSPSHDHNSRNSSTSSLPHPTPHSEELSSRFHYRDQRQHISDEDSEDDPLYRSRQVPHKEQEQRSSLTLRRSPDNSQTGKVTNETHLG</sequence>
<gene>
    <name evidence="2" type="ORF">KVV02_000934</name>
</gene>
<dbReference type="Proteomes" id="UP000717515">
    <property type="component" value="Unassembled WGS sequence"/>
</dbReference>
<evidence type="ECO:0000256" key="1">
    <source>
        <dbReference type="SAM" id="MobiDB-lite"/>
    </source>
</evidence>
<feature type="compositionally biased region" description="Polar residues" evidence="1">
    <location>
        <begin position="197"/>
        <end position="221"/>
    </location>
</feature>
<dbReference type="AlphaFoldDB" id="A0A9P8A6U9"/>
<evidence type="ECO:0000313" key="3">
    <source>
        <dbReference type="Proteomes" id="UP000717515"/>
    </source>
</evidence>
<comment type="caution">
    <text evidence="2">The sequence shown here is derived from an EMBL/GenBank/DDBJ whole genome shotgun (WGS) entry which is preliminary data.</text>
</comment>
<name>A0A9P8A6U9_MORAP</name>
<reference evidence="2" key="1">
    <citation type="submission" date="2021-07" db="EMBL/GenBank/DDBJ databases">
        <title>Draft genome of Mortierella alpina, strain LL118, isolated from an aspen leaf litter sample.</title>
        <authorList>
            <person name="Yang S."/>
            <person name="Vinatzer B.A."/>
        </authorList>
    </citation>
    <scope>NUCLEOTIDE SEQUENCE</scope>
    <source>
        <strain evidence="2">LL118</strain>
    </source>
</reference>